<evidence type="ECO:0000313" key="3">
    <source>
        <dbReference type="Proteomes" id="UP000257323"/>
    </source>
</evidence>
<proteinExistence type="predicted"/>
<dbReference type="GO" id="GO:0004649">
    <property type="term" value="F:poly(ADP-ribose) glycohydrolase activity"/>
    <property type="evidence" value="ECO:0007669"/>
    <property type="project" value="InterPro"/>
</dbReference>
<evidence type="ECO:0000259" key="1">
    <source>
        <dbReference type="Pfam" id="PF05028"/>
    </source>
</evidence>
<dbReference type="GO" id="GO:1990966">
    <property type="term" value="P:ATP generation from poly-ADP-D-ribose"/>
    <property type="evidence" value="ECO:0007669"/>
    <property type="project" value="TreeGrafter"/>
</dbReference>
<dbReference type="PANTHER" id="PTHR12837">
    <property type="entry name" value="POLY ADP-RIBOSE GLYCOHYDROLASE"/>
    <property type="match status" value="1"/>
</dbReference>
<evidence type="ECO:0000313" key="2">
    <source>
        <dbReference type="EMBL" id="RFT14728.1"/>
    </source>
</evidence>
<dbReference type="EMBL" id="QUAH01000022">
    <property type="protein sequence ID" value="RFT14728.1"/>
    <property type="molecule type" value="Genomic_DNA"/>
</dbReference>
<protein>
    <recommendedName>
        <fullName evidence="1">PARG catalytic Macro domain-containing protein</fullName>
    </recommendedName>
</protein>
<organism evidence="2 3">
    <name type="scientific">Candidatus Saccharicenans subterraneus</name>
    <dbReference type="NCBI Taxonomy" id="2508984"/>
    <lineage>
        <taxon>Bacteria</taxon>
        <taxon>Candidatus Aminicenantota</taxon>
        <taxon>Candidatus Aminicenantia</taxon>
        <taxon>Candidatus Aminicenantales</taxon>
        <taxon>Candidatus Saccharicenantaceae</taxon>
        <taxon>Candidatus Saccharicenans</taxon>
    </lineage>
</organism>
<dbReference type="GO" id="GO:0005975">
    <property type="term" value="P:carbohydrate metabolic process"/>
    <property type="evidence" value="ECO:0007669"/>
    <property type="project" value="InterPro"/>
</dbReference>
<name>A0A3E2BJ12_9BACT</name>
<dbReference type="AlphaFoldDB" id="A0A3E2BJ12"/>
<sequence>MTEKLTKKHKPIIRREFGINWLMKEYPPQIYHRNKKIVFEIAWPAGSTSKGRLVFSRWRAMELPEVFQPDEPVTRIDHREDIFQYEPTPEDAQVVEWYLNFADPYLFCAYGGPLMAQDELQVAEHPCLAALHEALVSQGIEALTEEDGEPTPVLVMGAERRCAINVKPGAIEGYPEGLYGNNFARAREDAVRKATRRIDPPTITNILAMAAPAGGEGEYGYEEIEQIVRTAYTGFTAARLESIRGRAEAPEVVIHTGFWGCGAFGGNRTLMTILQVLAARLARIDRLVYYTIDRAGTATFKQAMDILEREIMPEIVGTEVKVRKAISIPAVLEKVEALGLEWGISDGN</sequence>
<accession>A0A3E2BJ12</accession>
<dbReference type="InterPro" id="IPR007724">
    <property type="entry name" value="Poly_GlycHdrlase"/>
</dbReference>
<dbReference type="PANTHER" id="PTHR12837:SF0">
    <property type="entry name" value="POLY(ADP-RIBOSE) GLYCOHYDROLASE"/>
    <property type="match status" value="1"/>
</dbReference>
<dbReference type="GO" id="GO:0009225">
    <property type="term" value="P:nucleotide-sugar metabolic process"/>
    <property type="evidence" value="ECO:0007669"/>
    <property type="project" value="TreeGrafter"/>
</dbReference>
<dbReference type="GO" id="GO:0006282">
    <property type="term" value="P:regulation of DNA repair"/>
    <property type="evidence" value="ECO:0007669"/>
    <property type="project" value="InterPro"/>
</dbReference>
<feature type="domain" description="PARG catalytic Macro" evidence="1">
    <location>
        <begin position="200"/>
        <end position="295"/>
    </location>
</feature>
<dbReference type="Pfam" id="PF05028">
    <property type="entry name" value="PARG_cat_C"/>
    <property type="match status" value="1"/>
</dbReference>
<dbReference type="Proteomes" id="UP000257323">
    <property type="component" value="Unassembled WGS sequence"/>
</dbReference>
<dbReference type="GO" id="GO:0005737">
    <property type="term" value="C:cytoplasm"/>
    <property type="evidence" value="ECO:0007669"/>
    <property type="project" value="TreeGrafter"/>
</dbReference>
<reference evidence="2 3" key="1">
    <citation type="submission" date="2018-08" db="EMBL/GenBank/DDBJ databases">
        <title>Genome analysis of the thermophilic bacterium of the candidate phylum Aminicenantes from deep subsurface aquifer revealed its physiology and ecological role.</title>
        <authorList>
            <person name="Kadnikov V.V."/>
            <person name="Mardanov A.V."/>
            <person name="Beletsky A.V."/>
            <person name="Karnachuk O.V."/>
            <person name="Ravin N.V."/>
        </authorList>
    </citation>
    <scope>NUCLEOTIDE SEQUENCE [LARGE SCALE GENOMIC DNA]</scope>
    <source>
        <strain evidence="2">BY38</strain>
    </source>
</reference>
<comment type="caution">
    <text evidence="2">The sequence shown here is derived from an EMBL/GenBank/DDBJ whole genome shotgun (WGS) entry which is preliminary data.</text>
</comment>
<gene>
    <name evidence="2" type="ORF">OP8BY_2457</name>
</gene>
<dbReference type="InterPro" id="IPR046372">
    <property type="entry name" value="PARG_cat_C"/>
</dbReference>